<dbReference type="Gene3D" id="1.20.144.10">
    <property type="entry name" value="Phosphatidic acid phosphatase type 2/haloperoxidase"/>
    <property type="match status" value="1"/>
</dbReference>
<dbReference type="RefSeq" id="WP_125136490.1">
    <property type="nucleotide sequence ID" value="NZ_LR130778.1"/>
</dbReference>
<proteinExistence type="predicted"/>
<evidence type="ECO:0000256" key="1">
    <source>
        <dbReference type="SAM" id="Phobius"/>
    </source>
</evidence>
<feature type="transmembrane region" description="Helical" evidence="1">
    <location>
        <begin position="141"/>
        <end position="160"/>
    </location>
</feature>
<dbReference type="InterPro" id="IPR000326">
    <property type="entry name" value="PAP2/HPO"/>
</dbReference>
<feature type="transmembrane region" description="Helical" evidence="1">
    <location>
        <begin position="99"/>
        <end position="121"/>
    </location>
</feature>
<feature type="transmembrane region" description="Helical" evidence="1">
    <location>
        <begin position="66"/>
        <end position="87"/>
    </location>
</feature>
<dbReference type="AlphaFoldDB" id="A0A3P7PV86"/>
<dbReference type="Proteomes" id="UP000279029">
    <property type="component" value="Chromosome"/>
</dbReference>
<keyword evidence="1" id="KW-0812">Transmembrane</keyword>
<dbReference type="EMBL" id="LR130778">
    <property type="protein sequence ID" value="VDN47101.1"/>
    <property type="molecule type" value="Genomic_DNA"/>
</dbReference>
<evidence type="ECO:0000313" key="3">
    <source>
        <dbReference type="EMBL" id="VDN47101.1"/>
    </source>
</evidence>
<dbReference type="OrthoDB" id="371155at2"/>
<evidence type="ECO:0000259" key="2">
    <source>
        <dbReference type="Pfam" id="PF01569"/>
    </source>
</evidence>
<gene>
    <name evidence="3" type="ORF">PATL70BA_1222</name>
</gene>
<evidence type="ECO:0000313" key="4">
    <source>
        <dbReference type="Proteomes" id="UP000279029"/>
    </source>
</evidence>
<reference evidence="3 4" key="1">
    <citation type="submission" date="2018-09" db="EMBL/GenBank/DDBJ databases">
        <authorList>
            <person name="Postec A."/>
        </authorList>
    </citation>
    <scope>NUCLEOTIDE SEQUENCE [LARGE SCALE GENOMIC DNA]</scope>
    <source>
        <strain evidence="3">70B-A</strain>
    </source>
</reference>
<sequence length="222" mass="25232">MKTKNTKNFIISTSYLIAFVLFSLMITFIDVKPIGPEESFVGFATLNGWMHNLFGINRTLYNITDWASILAVFIALGFAILGLCQWIKRRSLFKVDRSILLLGGFYSIVFTAYLFFEFFIVNYRPILIDGFLEASYPSSTTMLVMCIMPTAMMQFSRLIINNKARNIVNTICGIFTGLMVIGRLLSGVHWFTDILGGVLLSAGLVMFYFTMNEQIDSKKHKQ</sequence>
<dbReference type="Pfam" id="PF01569">
    <property type="entry name" value="PAP2"/>
    <property type="match status" value="1"/>
</dbReference>
<protein>
    <submittedName>
        <fullName evidence="3">Phosphoesterase PA-phosphatase</fullName>
    </submittedName>
</protein>
<feature type="domain" description="Phosphatidic acid phosphatase type 2/haloperoxidase" evidence="2">
    <location>
        <begin position="133"/>
        <end position="212"/>
    </location>
</feature>
<dbReference type="SUPFAM" id="SSF48317">
    <property type="entry name" value="Acid phosphatase/Vanadium-dependent haloperoxidase"/>
    <property type="match status" value="1"/>
</dbReference>
<organism evidence="3 4">
    <name type="scientific">Petrocella atlantisensis</name>
    <dbReference type="NCBI Taxonomy" id="2173034"/>
    <lineage>
        <taxon>Bacteria</taxon>
        <taxon>Bacillati</taxon>
        <taxon>Bacillota</taxon>
        <taxon>Clostridia</taxon>
        <taxon>Lachnospirales</taxon>
        <taxon>Vallitaleaceae</taxon>
        <taxon>Petrocella</taxon>
    </lineage>
</organism>
<keyword evidence="1" id="KW-1133">Transmembrane helix</keyword>
<keyword evidence="4" id="KW-1185">Reference proteome</keyword>
<feature type="transmembrane region" description="Helical" evidence="1">
    <location>
        <begin position="9"/>
        <end position="29"/>
    </location>
</feature>
<accession>A0A3P7PV86</accession>
<feature type="transmembrane region" description="Helical" evidence="1">
    <location>
        <begin position="167"/>
        <end position="185"/>
    </location>
</feature>
<dbReference type="KEGG" id="cbar:PATL70BA_1222"/>
<dbReference type="InterPro" id="IPR036938">
    <property type="entry name" value="PAP2/HPO_sf"/>
</dbReference>
<name>A0A3P7PV86_9FIRM</name>
<keyword evidence="1" id="KW-0472">Membrane</keyword>
<feature type="transmembrane region" description="Helical" evidence="1">
    <location>
        <begin position="191"/>
        <end position="211"/>
    </location>
</feature>